<keyword evidence="5 9" id="KW-0812">Transmembrane</keyword>
<feature type="transmembrane region" description="Helical" evidence="9">
    <location>
        <begin position="259"/>
        <end position="281"/>
    </location>
</feature>
<evidence type="ECO:0000313" key="10">
    <source>
        <dbReference type="EMBL" id="EFI33842.1"/>
    </source>
</evidence>
<dbReference type="OrthoDB" id="9794165at2"/>
<sequence>MATTFWSSFREEARKVYIKVFQNSWPIWLAAVFLAILALMIFLWDSMWGITGGFRNWGDNFFYLIGLYSERPTEPWMSNMSMSNIGLVLGALAAALMAGQFKLRNSSWYEYLKGIAGGGLMGIGAAIASGCNIGGFYNAIGMFSMGGYAMMIGLGIGAYIGLRILIWEMMNVPQQFTAAPPSREMPGKAFINWGKISPFAGGLVLVLILTAFYLYSVQGETVLGGLLFFGALIGITMQRARLCFARAFREPFMTGDAEMVRAIALSLLIYGMGSAVIKYNWIQPETMGVFHPFWLGSLLGGIIFGIGMLLAGGCGSGSLWRAGEGHIKLIIAVVSFALFNSLGFAFLERFQVQDWLGSGVFMPDVFGWPLALAVFVLIPVAWALWAIWNEKSEKFVIF</sequence>
<gene>
    <name evidence="10" type="ORF">Dthio_PD1181</name>
</gene>
<evidence type="ECO:0000313" key="11">
    <source>
        <dbReference type="Proteomes" id="UP000005496"/>
    </source>
</evidence>
<feature type="transmembrane region" description="Helical" evidence="9">
    <location>
        <begin position="293"/>
        <end position="315"/>
    </location>
</feature>
<feature type="transmembrane region" description="Helical" evidence="9">
    <location>
        <begin position="221"/>
        <end position="238"/>
    </location>
</feature>
<evidence type="ECO:0000256" key="5">
    <source>
        <dbReference type="ARBA" id="ARBA00022692"/>
    </source>
</evidence>
<keyword evidence="11" id="KW-1185">Reference proteome</keyword>
<dbReference type="GO" id="GO:0005886">
    <property type="term" value="C:plasma membrane"/>
    <property type="evidence" value="ECO:0007669"/>
    <property type="project" value="UniProtKB-SubCell"/>
</dbReference>
<protein>
    <recommendedName>
        <fullName evidence="12">Sulphur transport domain-containing protein</fullName>
    </recommendedName>
</protein>
<feature type="transmembrane region" description="Helical" evidence="9">
    <location>
        <begin position="196"/>
        <end position="215"/>
    </location>
</feature>
<dbReference type="AlphaFoldDB" id="D6ST26"/>
<comment type="similarity">
    <text evidence="8">Belongs to the TsuA/YedE (TC 9.B.102) family.</text>
</comment>
<dbReference type="TCDB" id="9.B.102.1.8">
    <property type="family name" value="the yede/yeee (yede/yeee) family"/>
</dbReference>
<dbReference type="PANTHER" id="PTHR30574:SF1">
    <property type="entry name" value="SULPHUR TRANSPORT DOMAIN-CONTAINING PROTEIN"/>
    <property type="match status" value="1"/>
</dbReference>
<evidence type="ECO:0000256" key="6">
    <source>
        <dbReference type="ARBA" id="ARBA00022989"/>
    </source>
</evidence>
<feature type="transmembrane region" description="Helical" evidence="9">
    <location>
        <begin position="327"/>
        <end position="346"/>
    </location>
</feature>
<dbReference type="InterPro" id="IPR007272">
    <property type="entry name" value="Sulf_transp_TsuA/YedE"/>
</dbReference>
<keyword evidence="7 9" id="KW-0472">Membrane</keyword>
<feature type="transmembrane region" description="Helical" evidence="9">
    <location>
        <begin position="115"/>
        <end position="140"/>
    </location>
</feature>
<proteinExistence type="inferred from homology"/>
<reference evidence="10" key="1">
    <citation type="submission" date="2010-05" db="EMBL/GenBank/DDBJ databases">
        <title>The draft genome of Desulfonatronospira thiodismutans ASO3-1.</title>
        <authorList>
            <consortium name="US DOE Joint Genome Institute (JGI-PGF)"/>
            <person name="Lucas S."/>
            <person name="Copeland A."/>
            <person name="Lapidus A."/>
            <person name="Cheng J.-F."/>
            <person name="Bruce D."/>
            <person name="Goodwin L."/>
            <person name="Pitluck S."/>
            <person name="Chertkov O."/>
            <person name="Brettin T."/>
            <person name="Detter J.C."/>
            <person name="Han C."/>
            <person name="Land M.L."/>
            <person name="Hauser L."/>
            <person name="Kyrpides N."/>
            <person name="Mikhailova N."/>
            <person name="Muyzer G."/>
            <person name="Woyke T."/>
        </authorList>
    </citation>
    <scope>NUCLEOTIDE SEQUENCE [LARGE SCALE GENOMIC DNA]</scope>
    <source>
        <strain evidence="10">ASO3-1</strain>
    </source>
</reference>
<dbReference type="Proteomes" id="UP000005496">
    <property type="component" value="Unassembled WGS sequence"/>
</dbReference>
<evidence type="ECO:0000256" key="8">
    <source>
        <dbReference type="ARBA" id="ARBA00035655"/>
    </source>
</evidence>
<evidence type="ECO:0000256" key="9">
    <source>
        <dbReference type="SAM" id="Phobius"/>
    </source>
</evidence>
<comment type="subcellular location">
    <subcellularLocation>
        <location evidence="1">Cell inner membrane</location>
        <topology evidence="1">Multi-pass membrane protein</topology>
    </subcellularLocation>
</comment>
<evidence type="ECO:0000256" key="2">
    <source>
        <dbReference type="ARBA" id="ARBA00022448"/>
    </source>
</evidence>
<keyword evidence="2" id="KW-0813">Transport</keyword>
<dbReference type="RefSeq" id="WP_008871191.1">
    <property type="nucleotide sequence ID" value="NZ_ACJN02000003.1"/>
</dbReference>
<dbReference type="EMBL" id="ACJN02000003">
    <property type="protein sequence ID" value="EFI33842.1"/>
    <property type="molecule type" value="Genomic_DNA"/>
</dbReference>
<keyword evidence="6 9" id="KW-1133">Transmembrane helix</keyword>
<evidence type="ECO:0000256" key="3">
    <source>
        <dbReference type="ARBA" id="ARBA00022475"/>
    </source>
</evidence>
<evidence type="ECO:0000256" key="1">
    <source>
        <dbReference type="ARBA" id="ARBA00004429"/>
    </source>
</evidence>
<dbReference type="Pfam" id="PF04143">
    <property type="entry name" value="Sulf_transp"/>
    <property type="match status" value="2"/>
</dbReference>
<comment type="caution">
    <text evidence="10">The sequence shown here is derived from an EMBL/GenBank/DDBJ whole genome shotgun (WGS) entry which is preliminary data.</text>
</comment>
<feature type="transmembrane region" description="Helical" evidence="9">
    <location>
        <begin position="366"/>
        <end position="388"/>
    </location>
</feature>
<feature type="transmembrane region" description="Helical" evidence="9">
    <location>
        <begin position="146"/>
        <end position="166"/>
    </location>
</feature>
<feature type="transmembrane region" description="Helical" evidence="9">
    <location>
        <begin position="85"/>
        <end position="103"/>
    </location>
</feature>
<name>D6ST26_9BACT</name>
<accession>D6ST26</accession>
<dbReference type="eggNOG" id="COG2391">
    <property type="taxonomic scope" value="Bacteria"/>
</dbReference>
<keyword evidence="4" id="KW-0997">Cell inner membrane</keyword>
<feature type="transmembrane region" description="Helical" evidence="9">
    <location>
        <begin position="25"/>
        <end position="44"/>
    </location>
</feature>
<evidence type="ECO:0008006" key="12">
    <source>
        <dbReference type="Google" id="ProtNLM"/>
    </source>
</evidence>
<organism evidence="10 11">
    <name type="scientific">Desulfonatronospira thiodismutans ASO3-1</name>
    <dbReference type="NCBI Taxonomy" id="555779"/>
    <lineage>
        <taxon>Bacteria</taxon>
        <taxon>Pseudomonadati</taxon>
        <taxon>Thermodesulfobacteriota</taxon>
        <taxon>Desulfovibrionia</taxon>
        <taxon>Desulfovibrionales</taxon>
        <taxon>Desulfonatronovibrionaceae</taxon>
        <taxon>Desulfonatronospira</taxon>
    </lineage>
</organism>
<evidence type="ECO:0000256" key="4">
    <source>
        <dbReference type="ARBA" id="ARBA00022519"/>
    </source>
</evidence>
<dbReference type="PANTHER" id="PTHR30574">
    <property type="entry name" value="INNER MEMBRANE PROTEIN YEDE"/>
    <property type="match status" value="1"/>
</dbReference>
<keyword evidence="3" id="KW-1003">Cell membrane</keyword>
<evidence type="ECO:0000256" key="7">
    <source>
        <dbReference type="ARBA" id="ARBA00023136"/>
    </source>
</evidence>